<organism evidence="1 2">
    <name type="scientific">Taklimakanibacter albus</name>
    <dbReference type="NCBI Taxonomy" id="2800327"/>
    <lineage>
        <taxon>Bacteria</taxon>
        <taxon>Pseudomonadati</taxon>
        <taxon>Pseudomonadota</taxon>
        <taxon>Alphaproteobacteria</taxon>
        <taxon>Hyphomicrobiales</taxon>
        <taxon>Aestuariivirgaceae</taxon>
        <taxon>Taklimakanibacter</taxon>
    </lineage>
</organism>
<dbReference type="EMBL" id="JAENHL010000008">
    <property type="protein sequence ID" value="MBK1869501.1"/>
    <property type="molecule type" value="Genomic_DNA"/>
</dbReference>
<reference evidence="1" key="1">
    <citation type="submission" date="2021-01" db="EMBL/GenBank/DDBJ databases">
        <authorList>
            <person name="Sun Q."/>
        </authorList>
    </citation>
    <scope>NUCLEOTIDE SEQUENCE</scope>
    <source>
        <strain evidence="1">YIM B02566</strain>
    </source>
</reference>
<name>A0ACC5RA09_9HYPH</name>
<gene>
    <name evidence="1" type="ORF">JHL16_24285</name>
</gene>
<evidence type="ECO:0000313" key="2">
    <source>
        <dbReference type="Proteomes" id="UP000616151"/>
    </source>
</evidence>
<accession>A0ACC5RA09</accession>
<proteinExistence type="predicted"/>
<comment type="caution">
    <text evidence="1">The sequence shown here is derived from an EMBL/GenBank/DDBJ whole genome shotgun (WGS) entry which is preliminary data.</text>
</comment>
<evidence type="ECO:0000313" key="1">
    <source>
        <dbReference type="EMBL" id="MBK1869501.1"/>
    </source>
</evidence>
<protein>
    <submittedName>
        <fullName evidence="1">Uncharacterized protein</fullName>
    </submittedName>
</protein>
<sequence>MNDNIYGPAIWVIDTIRTSLKGEGAAEVKARLAVQDLSPAAAIDPGSRRLPATRHFAECVATSMFLVPEVAAALAGVDEFLHWKQNPNYSDDVMGEGYMDNYAYAEIVGPDGFFPGDDFLMGLLLLGPGRLYRDHWHKAPELYWLLTGPSDWRKDAGAFTRRSPGETVWHPPRMSHATRTDASPLLAVWAWTRDVGSPARLVEGA</sequence>
<keyword evidence="2" id="KW-1185">Reference proteome</keyword>
<dbReference type="Proteomes" id="UP000616151">
    <property type="component" value="Unassembled WGS sequence"/>
</dbReference>